<protein>
    <submittedName>
        <fullName evidence="2">Centromere/microtubule binding protein cbf5</fullName>
    </submittedName>
</protein>
<keyword evidence="3" id="KW-1185">Reference proteome</keyword>
<feature type="region of interest" description="Disordered" evidence="1">
    <location>
        <begin position="179"/>
        <end position="201"/>
    </location>
</feature>
<name>A0ABQ8Z2K4_9EUKA</name>
<evidence type="ECO:0000313" key="2">
    <source>
        <dbReference type="EMBL" id="KAJ6251117.1"/>
    </source>
</evidence>
<feature type="compositionally biased region" description="Polar residues" evidence="1">
    <location>
        <begin position="18"/>
        <end position="32"/>
    </location>
</feature>
<gene>
    <name evidence="2" type="ORF">M0813_15361</name>
</gene>
<feature type="compositionally biased region" description="Polar residues" evidence="1">
    <location>
        <begin position="107"/>
        <end position="116"/>
    </location>
</feature>
<organism evidence="2 3">
    <name type="scientific">Anaeramoeba flamelloides</name>
    <dbReference type="NCBI Taxonomy" id="1746091"/>
    <lineage>
        <taxon>Eukaryota</taxon>
        <taxon>Metamonada</taxon>
        <taxon>Anaeramoebidae</taxon>
        <taxon>Anaeramoeba</taxon>
    </lineage>
</organism>
<feature type="region of interest" description="Disordered" evidence="1">
    <location>
        <begin position="1"/>
        <end position="32"/>
    </location>
</feature>
<feature type="compositionally biased region" description="Polar residues" evidence="1">
    <location>
        <begin position="189"/>
        <end position="199"/>
    </location>
</feature>
<dbReference type="Proteomes" id="UP001150062">
    <property type="component" value="Unassembled WGS sequence"/>
</dbReference>
<evidence type="ECO:0000256" key="1">
    <source>
        <dbReference type="SAM" id="MobiDB-lite"/>
    </source>
</evidence>
<dbReference type="EMBL" id="JAOAOG010000072">
    <property type="protein sequence ID" value="KAJ6251117.1"/>
    <property type="molecule type" value="Genomic_DNA"/>
</dbReference>
<proteinExistence type="predicted"/>
<feature type="compositionally biased region" description="Basic and acidic residues" evidence="1">
    <location>
        <begin position="125"/>
        <end position="146"/>
    </location>
</feature>
<feature type="compositionally biased region" description="Polar residues" evidence="1">
    <location>
        <begin position="1"/>
        <end position="10"/>
    </location>
</feature>
<sequence length="238" mass="27389">MDLFNSTNGPVSKKKCISSGSLNKFGSPSDSQDLETIQNLLPLNHLSKSQKESSTNLEPIKLDIDFLVRQAEGIYELNRSKMFSQFDYSPPELSTEINKKKNTKNNQPNESDNLMGNENFFRNKKQNENENELEKQKEMGNGKENRNGIQTKRKKKSFESDLLILEKDEILENRQGIDFETNSNSNSNYLSCNKRQSLPFSPPVRTKNPIMYDENFDPVIELGILGNLNQKKSNFQYF</sequence>
<reference evidence="2" key="1">
    <citation type="submission" date="2022-08" db="EMBL/GenBank/DDBJ databases">
        <title>Novel sulfate-reducing endosymbionts in the free-living metamonad Anaeramoeba.</title>
        <authorList>
            <person name="Jerlstrom-Hultqvist J."/>
            <person name="Cepicka I."/>
            <person name="Gallot-Lavallee L."/>
            <person name="Salas-Leiva D."/>
            <person name="Curtis B.A."/>
            <person name="Zahonova K."/>
            <person name="Pipaliya S."/>
            <person name="Dacks J."/>
            <person name="Roger A.J."/>
        </authorList>
    </citation>
    <scope>NUCLEOTIDE SEQUENCE</scope>
    <source>
        <strain evidence="2">Schooner1</strain>
    </source>
</reference>
<accession>A0ABQ8Z2K4</accession>
<feature type="region of interest" description="Disordered" evidence="1">
    <location>
        <begin position="90"/>
        <end position="154"/>
    </location>
</feature>
<comment type="caution">
    <text evidence="2">The sequence shown here is derived from an EMBL/GenBank/DDBJ whole genome shotgun (WGS) entry which is preliminary data.</text>
</comment>
<evidence type="ECO:0000313" key="3">
    <source>
        <dbReference type="Proteomes" id="UP001150062"/>
    </source>
</evidence>